<dbReference type="SMART" id="SM00116">
    <property type="entry name" value="CBS"/>
    <property type="match status" value="2"/>
</dbReference>
<dbReference type="Pfam" id="PF00571">
    <property type="entry name" value="CBS"/>
    <property type="match status" value="2"/>
</dbReference>
<dbReference type="Gene3D" id="3.10.580.10">
    <property type="entry name" value="CBS-domain"/>
    <property type="match status" value="1"/>
</dbReference>
<dbReference type="OrthoDB" id="9807125at2"/>
<sequence>MTVAAILSTKGRDVVSERSGTLLSEVCKTLAEHKIGAIVVTDDAGHIEGIISERDIVKAIGMSGASALMQPVSSVMTKKVVTCTEADSIGTVMALMTSGRFRHVPVVADNKVTGLISIGDVVKHKIAQVELEAEQMRSYITMT</sequence>
<dbReference type="PROSITE" id="PS51371">
    <property type="entry name" value="CBS"/>
    <property type="match status" value="2"/>
</dbReference>
<proteinExistence type="predicted"/>
<dbReference type="PANTHER" id="PTHR43080">
    <property type="entry name" value="CBS DOMAIN-CONTAINING PROTEIN CBSX3, MITOCHONDRIAL"/>
    <property type="match status" value="1"/>
</dbReference>
<dbReference type="EMBL" id="BMFA01000012">
    <property type="protein sequence ID" value="GGB59622.1"/>
    <property type="molecule type" value="Genomic_DNA"/>
</dbReference>
<comment type="caution">
    <text evidence="4">The sequence shown here is derived from an EMBL/GenBank/DDBJ whole genome shotgun (WGS) entry which is preliminary data.</text>
</comment>
<dbReference type="Proteomes" id="UP000605148">
    <property type="component" value="Unassembled WGS sequence"/>
</dbReference>
<dbReference type="InterPro" id="IPR000644">
    <property type="entry name" value="CBS_dom"/>
</dbReference>
<dbReference type="AlphaFoldDB" id="A0A916TN22"/>
<evidence type="ECO:0000313" key="4">
    <source>
        <dbReference type="EMBL" id="GGB59622.1"/>
    </source>
</evidence>
<keyword evidence="5" id="KW-1185">Reference proteome</keyword>
<name>A0A916TN22_9HYPH</name>
<gene>
    <name evidence="4" type="ORF">GCM10011316_34550</name>
</gene>
<reference evidence="4" key="2">
    <citation type="submission" date="2020-09" db="EMBL/GenBank/DDBJ databases">
        <authorList>
            <person name="Sun Q."/>
            <person name="Zhou Y."/>
        </authorList>
    </citation>
    <scope>NUCLEOTIDE SEQUENCE</scope>
    <source>
        <strain evidence="4">CGMCC 1.12426</strain>
    </source>
</reference>
<dbReference type="InterPro" id="IPR051257">
    <property type="entry name" value="Diverse_CBS-Domain"/>
</dbReference>
<dbReference type="RefSeq" id="WP_150496894.1">
    <property type="nucleotide sequence ID" value="NZ_BMFA01000012.1"/>
</dbReference>
<accession>A0A916TN22</accession>
<keyword evidence="1 2" id="KW-0129">CBS domain</keyword>
<reference evidence="4" key="1">
    <citation type="journal article" date="2014" name="Int. J. Syst. Evol. Microbiol.">
        <title>Complete genome sequence of Corynebacterium casei LMG S-19264T (=DSM 44701T), isolated from a smear-ripened cheese.</title>
        <authorList>
            <consortium name="US DOE Joint Genome Institute (JGI-PGF)"/>
            <person name="Walter F."/>
            <person name="Albersmeier A."/>
            <person name="Kalinowski J."/>
            <person name="Ruckert C."/>
        </authorList>
    </citation>
    <scope>NUCLEOTIDE SEQUENCE</scope>
    <source>
        <strain evidence="4">CGMCC 1.12426</strain>
    </source>
</reference>
<dbReference type="SUPFAM" id="SSF54631">
    <property type="entry name" value="CBS-domain pair"/>
    <property type="match status" value="1"/>
</dbReference>
<dbReference type="CDD" id="cd04623">
    <property type="entry name" value="CBS_pair_bac_euk"/>
    <property type="match status" value="1"/>
</dbReference>
<evidence type="ECO:0000259" key="3">
    <source>
        <dbReference type="PROSITE" id="PS51371"/>
    </source>
</evidence>
<feature type="domain" description="CBS" evidence="3">
    <location>
        <begin position="8"/>
        <end position="66"/>
    </location>
</feature>
<evidence type="ECO:0000256" key="1">
    <source>
        <dbReference type="ARBA" id="ARBA00023122"/>
    </source>
</evidence>
<dbReference type="InterPro" id="IPR046342">
    <property type="entry name" value="CBS_dom_sf"/>
</dbReference>
<dbReference type="InterPro" id="IPR044725">
    <property type="entry name" value="CBSX3_CBS_dom"/>
</dbReference>
<evidence type="ECO:0000256" key="2">
    <source>
        <dbReference type="PROSITE-ProRule" id="PRU00703"/>
    </source>
</evidence>
<protein>
    <submittedName>
        <fullName evidence="4">Inosine-5-monophosphate dehydrogenase</fullName>
    </submittedName>
</protein>
<feature type="domain" description="CBS" evidence="3">
    <location>
        <begin position="76"/>
        <end position="131"/>
    </location>
</feature>
<organism evidence="4 5">
    <name type="scientific">Roseibium aquae</name>
    <dbReference type="NCBI Taxonomy" id="1323746"/>
    <lineage>
        <taxon>Bacteria</taxon>
        <taxon>Pseudomonadati</taxon>
        <taxon>Pseudomonadota</taxon>
        <taxon>Alphaproteobacteria</taxon>
        <taxon>Hyphomicrobiales</taxon>
        <taxon>Stappiaceae</taxon>
        <taxon>Roseibium</taxon>
    </lineage>
</organism>
<dbReference type="PANTHER" id="PTHR43080:SF2">
    <property type="entry name" value="CBS DOMAIN-CONTAINING PROTEIN"/>
    <property type="match status" value="1"/>
</dbReference>
<evidence type="ECO:0000313" key="5">
    <source>
        <dbReference type="Proteomes" id="UP000605148"/>
    </source>
</evidence>